<evidence type="ECO:0000313" key="3">
    <source>
        <dbReference type="Proteomes" id="UP001307889"/>
    </source>
</evidence>
<dbReference type="EMBL" id="AP028918">
    <property type="protein sequence ID" value="BES99510.1"/>
    <property type="molecule type" value="Genomic_DNA"/>
</dbReference>
<accession>A0ABN7B8H9</accession>
<proteinExistence type="predicted"/>
<protein>
    <submittedName>
        <fullName evidence="2">Uncharacterized protein</fullName>
    </submittedName>
</protein>
<name>A0ABN7B8H9_9HEMI</name>
<organism evidence="2 3">
    <name type="scientific">Nesidiocoris tenuis</name>
    <dbReference type="NCBI Taxonomy" id="355587"/>
    <lineage>
        <taxon>Eukaryota</taxon>
        <taxon>Metazoa</taxon>
        <taxon>Ecdysozoa</taxon>
        <taxon>Arthropoda</taxon>
        <taxon>Hexapoda</taxon>
        <taxon>Insecta</taxon>
        <taxon>Pterygota</taxon>
        <taxon>Neoptera</taxon>
        <taxon>Paraneoptera</taxon>
        <taxon>Hemiptera</taxon>
        <taxon>Heteroptera</taxon>
        <taxon>Panheteroptera</taxon>
        <taxon>Cimicomorpha</taxon>
        <taxon>Miridae</taxon>
        <taxon>Dicyphina</taxon>
        <taxon>Nesidiocoris</taxon>
    </lineage>
</organism>
<dbReference type="Proteomes" id="UP001307889">
    <property type="component" value="Chromosome 10"/>
</dbReference>
<evidence type="ECO:0000256" key="1">
    <source>
        <dbReference type="SAM" id="MobiDB-lite"/>
    </source>
</evidence>
<keyword evidence="3" id="KW-1185">Reference proteome</keyword>
<reference evidence="2 3" key="1">
    <citation type="submission" date="2023-09" db="EMBL/GenBank/DDBJ databases">
        <title>Nesidiocoris tenuis whole genome shotgun sequence.</title>
        <authorList>
            <person name="Shibata T."/>
            <person name="Shimoda M."/>
            <person name="Kobayashi T."/>
            <person name="Uehara T."/>
        </authorList>
    </citation>
    <scope>NUCLEOTIDE SEQUENCE [LARGE SCALE GENOMIC DNA]</scope>
    <source>
        <strain evidence="2 3">Japan</strain>
    </source>
</reference>
<feature type="region of interest" description="Disordered" evidence="1">
    <location>
        <begin position="37"/>
        <end position="59"/>
    </location>
</feature>
<feature type="compositionally biased region" description="Basic and acidic residues" evidence="1">
    <location>
        <begin position="87"/>
        <end position="98"/>
    </location>
</feature>
<gene>
    <name evidence="2" type="ORF">NTJ_12326</name>
</gene>
<evidence type="ECO:0000313" key="2">
    <source>
        <dbReference type="EMBL" id="BES99510.1"/>
    </source>
</evidence>
<feature type="region of interest" description="Disordered" evidence="1">
    <location>
        <begin position="75"/>
        <end position="98"/>
    </location>
</feature>
<sequence length="175" mass="20533">MELEAEVKLEPVDLWLSDWQPGDDQNVQDVEILPVIKQEEEDDPVPDPLAPIKMEDSEPQEKLETEVAGKLLPIEGDCQEHPPVTTESDRRIKSSTKEKEYRIKSYSPNIEKIRHPFIKEELGPWNWRQKLNWSPSIFGYPTGSQVMIRTYKMLKFYHSSSKKERTTQCLTHWLQ</sequence>